<sequence length="364" mass="40371">MKFTIIGAGNGGQSMAAHLKIMKQQVVLYDIQENLIQQINDRGHITVEGVIEGSVPIKATTNVADALKETDVIMVTTTGPAHKSVAKSIAPYLKDGQLIMILPGYWGALEFRKTFKQLGIQKNVYVAETESLIYTCRSIHPGHVRIRKIKDSLEFASLPASDSPIVKDILKDIYPQLKIASNVLITTMNNCNPIFHVPITLMNAGRIESEGDFYFYPDGATPSVVNVMEQLERERLEIGKKLKINLSTCLDLLNRFYDVKEANLYDAIQSNPAYRTGKAPTTLRYRYIYEDIPYGLIPMVSLGEKLGVDMACSNLLVDLASIAMKEDLRKRGLTLLDLGIDGMSKEEIVEYLAGSAGRVVGEVR</sequence>
<organism evidence="4 5">
    <name type="scientific">Sporosarcina contaminans</name>
    <dbReference type="NCBI Taxonomy" id="633403"/>
    <lineage>
        <taxon>Bacteria</taxon>
        <taxon>Bacillati</taxon>
        <taxon>Bacillota</taxon>
        <taxon>Bacilli</taxon>
        <taxon>Bacillales</taxon>
        <taxon>Caryophanaceae</taxon>
        <taxon>Sporosarcina</taxon>
    </lineage>
</organism>
<evidence type="ECO:0000259" key="3">
    <source>
        <dbReference type="Pfam" id="PF02317"/>
    </source>
</evidence>
<gene>
    <name evidence="4" type="ORF">ACFQ38_01685</name>
</gene>
<evidence type="ECO:0000256" key="1">
    <source>
        <dbReference type="ARBA" id="ARBA00023002"/>
    </source>
</evidence>
<dbReference type="RefSeq" id="WP_381479628.1">
    <property type="nucleotide sequence ID" value="NZ_JBHTLT010000011.1"/>
</dbReference>
<dbReference type="InterPro" id="IPR036291">
    <property type="entry name" value="NAD(P)-bd_dom_sf"/>
</dbReference>
<reference evidence="5" key="1">
    <citation type="journal article" date="2019" name="Int. J. Syst. Evol. Microbiol.">
        <title>The Global Catalogue of Microorganisms (GCM) 10K type strain sequencing project: providing services to taxonomists for standard genome sequencing and annotation.</title>
        <authorList>
            <consortium name="The Broad Institute Genomics Platform"/>
            <consortium name="The Broad Institute Genome Sequencing Center for Infectious Disease"/>
            <person name="Wu L."/>
            <person name="Ma J."/>
        </authorList>
    </citation>
    <scope>NUCLEOTIDE SEQUENCE [LARGE SCALE GENOMIC DNA]</scope>
    <source>
        <strain evidence="5">CCUG 53915</strain>
    </source>
</reference>
<dbReference type="Proteomes" id="UP001597231">
    <property type="component" value="Unassembled WGS sequence"/>
</dbReference>
<dbReference type="InterPro" id="IPR003421">
    <property type="entry name" value="Opine_DH"/>
</dbReference>
<evidence type="ECO:0000313" key="4">
    <source>
        <dbReference type="EMBL" id="MFD1203842.1"/>
    </source>
</evidence>
<dbReference type="PANTHER" id="PTHR38015:SF1">
    <property type="entry name" value="OPINE DEHYDROGENASE DOMAIN-CONTAINING PROTEIN"/>
    <property type="match status" value="1"/>
</dbReference>
<keyword evidence="5" id="KW-1185">Reference proteome</keyword>
<dbReference type="Gene3D" id="3.40.50.720">
    <property type="entry name" value="NAD(P)-binding Rossmann-like Domain"/>
    <property type="match status" value="1"/>
</dbReference>
<protein>
    <submittedName>
        <fullName evidence="4">NAD/NADP octopine/nopaline dehydrogenase family protein</fullName>
    </submittedName>
</protein>
<dbReference type="Gene3D" id="1.10.1040.10">
    <property type="entry name" value="N-(1-d-carboxylethyl)-l-norvaline Dehydrogenase, domain 2"/>
    <property type="match status" value="1"/>
</dbReference>
<dbReference type="SUPFAM" id="SSF48179">
    <property type="entry name" value="6-phosphogluconate dehydrogenase C-terminal domain-like"/>
    <property type="match status" value="1"/>
</dbReference>
<dbReference type="InterPro" id="IPR008927">
    <property type="entry name" value="6-PGluconate_DH-like_C_sf"/>
</dbReference>
<keyword evidence="1" id="KW-0560">Oxidoreductase</keyword>
<dbReference type="SUPFAM" id="SSF51735">
    <property type="entry name" value="NAD(P)-binding Rossmann-fold domains"/>
    <property type="match status" value="1"/>
</dbReference>
<dbReference type="InterPro" id="IPR013328">
    <property type="entry name" value="6PGD_dom2"/>
</dbReference>
<feature type="domain" description="Glycerol-3-phosphate dehydrogenase NAD-dependent N-terminal" evidence="2">
    <location>
        <begin position="3"/>
        <end position="101"/>
    </location>
</feature>
<dbReference type="Pfam" id="PF01210">
    <property type="entry name" value="NAD_Gly3P_dh_N"/>
    <property type="match status" value="1"/>
</dbReference>
<dbReference type="EMBL" id="JBHTLT010000011">
    <property type="protein sequence ID" value="MFD1203842.1"/>
    <property type="molecule type" value="Genomic_DNA"/>
</dbReference>
<proteinExistence type="predicted"/>
<accession>A0ABW3TTM3</accession>
<evidence type="ECO:0000259" key="2">
    <source>
        <dbReference type="Pfam" id="PF01210"/>
    </source>
</evidence>
<dbReference type="PANTHER" id="PTHR38015">
    <property type="entry name" value="BLR6086 PROTEIN"/>
    <property type="match status" value="1"/>
</dbReference>
<dbReference type="InterPro" id="IPR011128">
    <property type="entry name" value="G3P_DH_NAD-dep_N"/>
</dbReference>
<feature type="domain" description="Opine dehydrogenase" evidence="3">
    <location>
        <begin position="180"/>
        <end position="324"/>
    </location>
</feature>
<comment type="caution">
    <text evidence="4">The sequence shown here is derived from an EMBL/GenBank/DDBJ whole genome shotgun (WGS) entry which is preliminary data.</text>
</comment>
<name>A0ABW3TTM3_9BACL</name>
<evidence type="ECO:0000313" key="5">
    <source>
        <dbReference type="Proteomes" id="UP001597231"/>
    </source>
</evidence>
<dbReference type="InterPro" id="IPR051729">
    <property type="entry name" value="Opine/Lysopine_DH"/>
</dbReference>
<dbReference type="Pfam" id="PF02317">
    <property type="entry name" value="Octopine_DH"/>
    <property type="match status" value="1"/>
</dbReference>